<dbReference type="EMBL" id="BGZK01000572">
    <property type="protein sequence ID" value="GBP50989.1"/>
    <property type="molecule type" value="Genomic_DNA"/>
</dbReference>
<dbReference type="Proteomes" id="UP000299102">
    <property type="component" value="Unassembled WGS sequence"/>
</dbReference>
<accession>A0A4C1WL10</accession>
<keyword evidence="2" id="KW-1185">Reference proteome</keyword>
<dbReference type="AlphaFoldDB" id="A0A4C1WL10"/>
<evidence type="ECO:0000313" key="2">
    <source>
        <dbReference type="Proteomes" id="UP000299102"/>
    </source>
</evidence>
<proteinExistence type="predicted"/>
<reference evidence="1 2" key="1">
    <citation type="journal article" date="2019" name="Commun. Biol.">
        <title>The bagworm genome reveals a unique fibroin gene that provides high tensile strength.</title>
        <authorList>
            <person name="Kono N."/>
            <person name="Nakamura H."/>
            <person name="Ohtoshi R."/>
            <person name="Tomita M."/>
            <person name="Numata K."/>
            <person name="Arakawa K."/>
        </authorList>
    </citation>
    <scope>NUCLEOTIDE SEQUENCE [LARGE SCALE GENOMIC DNA]</scope>
</reference>
<comment type="caution">
    <text evidence="1">The sequence shown here is derived from an EMBL/GenBank/DDBJ whole genome shotgun (WGS) entry which is preliminary data.</text>
</comment>
<organism evidence="1 2">
    <name type="scientific">Eumeta variegata</name>
    <name type="common">Bagworm moth</name>
    <name type="synonym">Eumeta japonica</name>
    <dbReference type="NCBI Taxonomy" id="151549"/>
    <lineage>
        <taxon>Eukaryota</taxon>
        <taxon>Metazoa</taxon>
        <taxon>Ecdysozoa</taxon>
        <taxon>Arthropoda</taxon>
        <taxon>Hexapoda</taxon>
        <taxon>Insecta</taxon>
        <taxon>Pterygota</taxon>
        <taxon>Neoptera</taxon>
        <taxon>Endopterygota</taxon>
        <taxon>Lepidoptera</taxon>
        <taxon>Glossata</taxon>
        <taxon>Ditrysia</taxon>
        <taxon>Tineoidea</taxon>
        <taxon>Psychidae</taxon>
        <taxon>Oiketicinae</taxon>
        <taxon>Eumeta</taxon>
    </lineage>
</organism>
<gene>
    <name evidence="1" type="ORF">EVAR_37146_1</name>
</gene>
<evidence type="ECO:0000313" key="1">
    <source>
        <dbReference type="EMBL" id="GBP50989.1"/>
    </source>
</evidence>
<sequence length="149" mass="16201">MRHINAIALVCRINKRCASACVSFIKQERFAAPPPDGLDSLSRGVWNPLVPAQAALPPARGALGGHRIPRGRRMVLIIPLLEYAAVRAPQFLNRICVEEPPLGEKWPLIPIALDAIAMPSIAKREAGRCSNAGQLTSDYGGPVRPRARR</sequence>
<protein>
    <submittedName>
        <fullName evidence="1">Uncharacterized protein</fullName>
    </submittedName>
</protein>
<name>A0A4C1WL10_EUMVA</name>